<proteinExistence type="predicted"/>
<keyword evidence="3" id="KW-0802">TPR repeat</keyword>
<keyword evidence="8" id="KW-1185">Reference proteome</keyword>
<dbReference type="EC" id="2.7.13.3" evidence="2"/>
<dbReference type="Gene3D" id="1.25.40.10">
    <property type="entry name" value="Tetratricopeptide repeat domain"/>
    <property type="match status" value="2"/>
</dbReference>
<evidence type="ECO:0000313" key="7">
    <source>
        <dbReference type="EMBL" id="QSE95878.1"/>
    </source>
</evidence>
<reference evidence="7" key="1">
    <citation type="submission" date="2021-02" db="EMBL/GenBank/DDBJ databases">
        <title>Fulvivirga sp. S481 isolated from sea water.</title>
        <authorList>
            <person name="Bae S.S."/>
            <person name="Baek K."/>
        </authorList>
    </citation>
    <scope>NUCLEOTIDE SEQUENCE</scope>
    <source>
        <strain evidence="7">S481</strain>
    </source>
</reference>
<evidence type="ECO:0000256" key="4">
    <source>
        <dbReference type="SAM" id="Coils"/>
    </source>
</evidence>
<feature type="repeat" description="TPR" evidence="3">
    <location>
        <begin position="241"/>
        <end position="274"/>
    </location>
</feature>
<protein>
    <recommendedName>
        <fullName evidence="2">histidine kinase</fullName>
        <ecNumber evidence="2">2.7.13.3</ecNumber>
    </recommendedName>
</protein>
<evidence type="ECO:0000256" key="6">
    <source>
        <dbReference type="SAM" id="SignalP"/>
    </source>
</evidence>
<dbReference type="Pfam" id="PF13424">
    <property type="entry name" value="TPR_12"/>
    <property type="match status" value="2"/>
</dbReference>
<keyword evidence="5" id="KW-0812">Transmembrane</keyword>
<dbReference type="KEGG" id="fuv:JR347_09620"/>
<evidence type="ECO:0000256" key="2">
    <source>
        <dbReference type="ARBA" id="ARBA00012438"/>
    </source>
</evidence>
<dbReference type="SUPFAM" id="SSF48452">
    <property type="entry name" value="TPR-like"/>
    <property type="match status" value="1"/>
</dbReference>
<dbReference type="PANTHER" id="PTHR10098">
    <property type="entry name" value="RAPSYN-RELATED"/>
    <property type="match status" value="1"/>
</dbReference>
<sequence length="501" mass="57161">MRKLVLCSIILVGLLSNSRAQNYELDSLKQQLSLTNTDSIEVQLLNEIAFKNINVNPIVAKDDVIVAYDKATKIQYSQGIARSLAVMGGVYWGFGNYEQALAHYLDALKEYQKLDDLKGRSDCLNNIGEVYKKLGQYNNSLDYLKHALTLKEKLHGDNVPALSYNNLGEVYTLMGDFEKAKEAYEIAIDAAKEQKDTRVLAYATDGFGALYLAQKNYEQAVPYFNKAIELRTEINDYRGLAYTYTNLGKCFYNQSQLDSALHFYEKGLTSSKKASAADVKANLFYLISKVDSVKGDYEGAYFNYYRHDQVKDSIYTIEKSAQIARMQAEYENEILRKDNETKEAQVSERNTLIIAVIMLLILTLALANAFYNQRTVQKKANKSLSQKNEQIEKQNQEIQTQAIKLRDLNDNLENLNQNLEEKIRSRTKELEKTNKELAEYAFIHAHELRAPVANILGLVQLLRHAEMDAKDHDMVEHLYAATEQLDKVIQGIVNKEQQKDI</sequence>
<feature type="transmembrane region" description="Helical" evidence="5">
    <location>
        <begin position="352"/>
        <end position="371"/>
    </location>
</feature>
<evidence type="ECO:0000256" key="3">
    <source>
        <dbReference type="PROSITE-ProRule" id="PRU00339"/>
    </source>
</evidence>
<dbReference type="GO" id="GO:0000155">
    <property type="term" value="F:phosphorelay sensor kinase activity"/>
    <property type="evidence" value="ECO:0007669"/>
    <property type="project" value="InterPro"/>
</dbReference>
<dbReference type="InterPro" id="IPR003661">
    <property type="entry name" value="HisK_dim/P_dom"/>
</dbReference>
<feature type="repeat" description="TPR" evidence="3">
    <location>
        <begin position="121"/>
        <end position="154"/>
    </location>
</feature>
<dbReference type="AlphaFoldDB" id="A0A974WDC0"/>
<dbReference type="Gene3D" id="1.10.287.130">
    <property type="match status" value="1"/>
</dbReference>
<evidence type="ECO:0000256" key="5">
    <source>
        <dbReference type="SAM" id="Phobius"/>
    </source>
</evidence>
<dbReference type="SUPFAM" id="SSF47384">
    <property type="entry name" value="Homodimeric domain of signal transducing histidine kinase"/>
    <property type="match status" value="1"/>
</dbReference>
<keyword evidence="6" id="KW-0732">Signal</keyword>
<feature type="repeat" description="TPR" evidence="3">
    <location>
        <begin position="201"/>
        <end position="234"/>
    </location>
</feature>
<evidence type="ECO:0000313" key="8">
    <source>
        <dbReference type="Proteomes" id="UP000662783"/>
    </source>
</evidence>
<dbReference type="PROSITE" id="PS50005">
    <property type="entry name" value="TPR"/>
    <property type="match status" value="4"/>
</dbReference>
<dbReference type="CDD" id="cd00082">
    <property type="entry name" value="HisKA"/>
    <property type="match status" value="1"/>
</dbReference>
<dbReference type="InterPro" id="IPR036097">
    <property type="entry name" value="HisK_dim/P_sf"/>
</dbReference>
<feature type="coiled-coil region" evidence="4">
    <location>
        <begin position="374"/>
        <end position="436"/>
    </location>
</feature>
<dbReference type="Proteomes" id="UP000662783">
    <property type="component" value="Chromosome"/>
</dbReference>
<dbReference type="PANTHER" id="PTHR10098:SF108">
    <property type="entry name" value="TETRATRICOPEPTIDE REPEAT PROTEIN 28"/>
    <property type="match status" value="1"/>
</dbReference>
<dbReference type="SMART" id="SM00028">
    <property type="entry name" value="TPR"/>
    <property type="match status" value="5"/>
</dbReference>
<dbReference type="RefSeq" id="WP_205720391.1">
    <property type="nucleotide sequence ID" value="NZ_CP070608.1"/>
</dbReference>
<dbReference type="EMBL" id="CP070608">
    <property type="protein sequence ID" value="QSE95878.1"/>
    <property type="molecule type" value="Genomic_DNA"/>
</dbReference>
<gene>
    <name evidence="7" type="ORF">JR347_09620</name>
</gene>
<keyword evidence="5" id="KW-0472">Membrane</keyword>
<feature type="signal peptide" evidence="6">
    <location>
        <begin position="1"/>
        <end position="22"/>
    </location>
</feature>
<comment type="catalytic activity">
    <reaction evidence="1">
        <text>ATP + protein L-histidine = ADP + protein N-phospho-L-histidine.</text>
        <dbReference type="EC" id="2.7.13.3"/>
    </reaction>
</comment>
<feature type="chain" id="PRO_5037869014" description="histidine kinase" evidence="6">
    <location>
        <begin position="23"/>
        <end position="501"/>
    </location>
</feature>
<dbReference type="InterPro" id="IPR019734">
    <property type="entry name" value="TPR_rpt"/>
</dbReference>
<accession>A0A974WDC0</accession>
<dbReference type="InterPro" id="IPR011990">
    <property type="entry name" value="TPR-like_helical_dom_sf"/>
</dbReference>
<name>A0A974WDC0_9BACT</name>
<keyword evidence="5" id="KW-1133">Transmembrane helix</keyword>
<keyword evidence="4" id="KW-0175">Coiled coil</keyword>
<evidence type="ECO:0000256" key="1">
    <source>
        <dbReference type="ARBA" id="ARBA00000085"/>
    </source>
</evidence>
<organism evidence="7 8">
    <name type="scientific">Fulvivirga lutea</name>
    <dbReference type="NCBI Taxonomy" id="2810512"/>
    <lineage>
        <taxon>Bacteria</taxon>
        <taxon>Pseudomonadati</taxon>
        <taxon>Bacteroidota</taxon>
        <taxon>Cytophagia</taxon>
        <taxon>Cytophagales</taxon>
        <taxon>Fulvivirgaceae</taxon>
        <taxon>Fulvivirga</taxon>
    </lineage>
</organism>
<feature type="repeat" description="TPR" evidence="3">
    <location>
        <begin position="161"/>
        <end position="194"/>
    </location>
</feature>